<evidence type="ECO:0000256" key="1">
    <source>
        <dbReference type="SAM" id="MobiDB-lite"/>
    </source>
</evidence>
<comment type="caution">
    <text evidence="2">The sequence shown here is derived from an EMBL/GenBank/DDBJ whole genome shotgun (WGS) entry which is preliminary data.</text>
</comment>
<accession>A0A4Y2JMB5</accession>
<dbReference type="EMBL" id="BGPR01003680">
    <property type="protein sequence ID" value="GBM91180.1"/>
    <property type="molecule type" value="Genomic_DNA"/>
</dbReference>
<dbReference type="AlphaFoldDB" id="A0A4Y2JMB5"/>
<name>A0A4Y2JMB5_ARAVE</name>
<proteinExistence type="predicted"/>
<keyword evidence="3" id="KW-1185">Reference proteome</keyword>
<feature type="region of interest" description="Disordered" evidence="1">
    <location>
        <begin position="1"/>
        <end position="57"/>
    </location>
</feature>
<evidence type="ECO:0000313" key="3">
    <source>
        <dbReference type="Proteomes" id="UP000499080"/>
    </source>
</evidence>
<feature type="compositionally biased region" description="Polar residues" evidence="1">
    <location>
        <begin position="1"/>
        <end position="15"/>
    </location>
</feature>
<evidence type="ECO:0000313" key="2">
    <source>
        <dbReference type="EMBL" id="GBM91180.1"/>
    </source>
</evidence>
<feature type="compositionally biased region" description="Polar residues" evidence="1">
    <location>
        <begin position="48"/>
        <end position="57"/>
    </location>
</feature>
<gene>
    <name evidence="2" type="ORF">AVEN_192309_1</name>
</gene>
<reference evidence="2 3" key="1">
    <citation type="journal article" date="2019" name="Sci. Rep.">
        <title>Orb-weaving spider Araneus ventricosus genome elucidates the spidroin gene catalogue.</title>
        <authorList>
            <person name="Kono N."/>
            <person name="Nakamura H."/>
            <person name="Ohtoshi R."/>
            <person name="Moran D.A.P."/>
            <person name="Shinohara A."/>
            <person name="Yoshida Y."/>
            <person name="Fujiwara M."/>
            <person name="Mori M."/>
            <person name="Tomita M."/>
            <person name="Arakawa K."/>
        </authorList>
    </citation>
    <scope>NUCLEOTIDE SEQUENCE [LARGE SCALE GENOMIC DNA]</scope>
</reference>
<organism evidence="2 3">
    <name type="scientific">Araneus ventricosus</name>
    <name type="common">Orbweaver spider</name>
    <name type="synonym">Epeira ventricosa</name>
    <dbReference type="NCBI Taxonomy" id="182803"/>
    <lineage>
        <taxon>Eukaryota</taxon>
        <taxon>Metazoa</taxon>
        <taxon>Ecdysozoa</taxon>
        <taxon>Arthropoda</taxon>
        <taxon>Chelicerata</taxon>
        <taxon>Arachnida</taxon>
        <taxon>Araneae</taxon>
        <taxon>Araneomorphae</taxon>
        <taxon>Entelegynae</taxon>
        <taxon>Araneoidea</taxon>
        <taxon>Araneidae</taxon>
        <taxon>Araneus</taxon>
    </lineage>
</organism>
<sequence length="101" mass="11078">MVDEQSPATNNTSGADEQIPAVDSCTSNSGVDEQSPAWFDEQSPVARRNNSVATKNTGVVDFNRSPKWRLTKQSPAWLLKCHQRGATKNTSVATKCQQRLT</sequence>
<protein>
    <submittedName>
        <fullName evidence="2">Uncharacterized protein</fullName>
    </submittedName>
</protein>
<dbReference type="Proteomes" id="UP000499080">
    <property type="component" value="Unassembled WGS sequence"/>
</dbReference>